<feature type="compositionally biased region" description="Low complexity" evidence="1">
    <location>
        <begin position="77"/>
        <end position="91"/>
    </location>
</feature>
<protein>
    <submittedName>
        <fullName evidence="2">Copper resistance protein B</fullName>
    </submittedName>
</protein>
<reference evidence="3" key="1">
    <citation type="journal article" date="2019" name="Int. J. Syst. Evol. Microbiol.">
        <title>The Global Catalogue of Microorganisms (GCM) 10K type strain sequencing project: providing services to taxonomists for standard genome sequencing and annotation.</title>
        <authorList>
            <consortium name="The Broad Institute Genomics Platform"/>
            <consortium name="The Broad Institute Genome Sequencing Center for Infectious Disease"/>
            <person name="Wu L."/>
            <person name="Ma J."/>
        </authorList>
    </citation>
    <scope>NUCLEOTIDE SEQUENCE [LARGE SCALE GENOMIC DNA]</scope>
    <source>
        <strain evidence="3">KCTC 42953</strain>
    </source>
</reference>
<proteinExistence type="predicted"/>
<gene>
    <name evidence="2" type="ORF">ACFODZ_03210</name>
</gene>
<name>A0ABV7J5A0_9GAMM</name>
<dbReference type="Pfam" id="PF05275">
    <property type="entry name" value="CopB"/>
    <property type="match status" value="1"/>
</dbReference>
<dbReference type="Proteomes" id="UP001595533">
    <property type="component" value="Unassembled WGS sequence"/>
</dbReference>
<evidence type="ECO:0000313" key="3">
    <source>
        <dbReference type="Proteomes" id="UP001595533"/>
    </source>
</evidence>
<evidence type="ECO:0000256" key="1">
    <source>
        <dbReference type="SAM" id="MobiDB-lite"/>
    </source>
</evidence>
<accession>A0ABV7J5A0</accession>
<evidence type="ECO:0000313" key="2">
    <source>
        <dbReference type="EMBL" id="MFC3193245.1"/>
    </source>
</evidence>
<feature type="region of interest" description="Disordered" evidence="1">
    <location>
        <begin position="55"/>
        <end position="91"/>
    </location>
</feature>
<dbReference type="RefSeq" id="WP_232781830.1">
    <property type="nucleotide sequence ID" value="NZ_JBHRTS010000002.1"/>
</dbReference>
<dbReference type="EMBL" id="JBHRTS010000002">
    <property type="protein sequence ID" value="MFC3193245.1"/>
    <property type="molecule type" value="Genomic_DNA"/>
</dbReference>
<comment type="caution">
    <text evidence="2">The sequence shown here is derived from an EMBL/GenBank/DDBJ whole genome shotgun (WGS) entry which is preliminary data.</text>
</comment>
<sequence length="343" mass="38765">MLLILGTQTAWSKIKVQHSNHRTTATTKPVIAGPAKNQAMNHGDMKHEGMDHENMKHEDKNNESMTQKDMSHEGMNHSDMSGNDSDMSGMQHDQMQMQGGEAPADARDPHAYSNGYTLTEGPYALPKEHRLKLADEHPFSAFLGDRLEFDDSANTITYDFQGWYGTTYDRLVVKTEGEITEGEFEENQTDILWGHAITAFWDTQLGVRLDTYDEGKNRQWLAFGLQGLAPYWFELDMTGYVGEGGNTALTVEAEYELLLTQKLIFQPRAELSLYGKDDLQNDLGSGLSSSALGFRMRYEFSRQFAPYLGVEWVNQYGKTADLAKLQGNESRDTKVVAGIRFWF</sequence>
<organism evidence="2 3">
    <name type="scientific">Marinicella sediminis</name>
    <dbReference type="NCBI Taxonomy" id="1792834"/>
    <lineage>
        <taxon>Bacteria</taxon>
        <taxon>Pseudomonadati</taxon>
        <taxon>Pseudomonadota</taxon>
        <taxon>Gammaproteobacteria</taxon>
        <taxon>Lysobacterales</taxon>
        <taxon>Marinicellaceae</taxon>
        <taxon>Marinicella</taxon>
    </lineage>
</organism>
<keyword evidence="3" id="KW-1185">Reference proteome</keyword>
<dbReference type="InterPro" id="IPR007939">
    <property type="entry name" value="Cu-R_B_prcur"/>
</dbReference>